<protein>
    <submittedName>
        <fullName evidence="2">Metallophosphoesterase</fullName>
    </submittedName>
</protein>
<keyword evidence="3" id="KW-1185">Reference proteome</keyword>
<gene>
    <name evidence="2" type="ordered locus">Arcpr_0734</name>
</gene>
<evidence type="ECO:0000313" key="3">
    <source>
        <dbReference type="Proteomes" id="UP000001901"/>
    </source>
</evidence>
<proteinExistence type="predicted"/>
<dbReference type="AlphaFoldDB" id="D2RHM3"/>
<organism evidence="2 3">
    <name type="scientific">Archaeoglobus profundus (strain DSM 5631 / JCM 9629 / NBRC 100127 / Av18)</name>
    <dbReference type="NCBI Taxonomy" id="572546"/>
    <lineage>
        <taxon>Archaea</taxon>
        <taxon>Methanobacteriati</taxon>
        <taxon>Methanobacteriota</taxon>
        <taxon>Archaeoglobi</taxon>
        <taxon>Archaeoglobales</taxon>
        <taxon>Archaeoglobaceae</taxon>
        <taxon>Archaeoglobus</taxon>
    </lineage>
</organism>
<dbReference type="KEGG" id="apo:Arcpr_0734"/>
<accession>D2RHM3</accession>
<dbReference type="EMBL" id="CP001857">
    <property type="protein sequence ID" value="ADB57798.1"/>
    <property type="molecule type" value="Genomic_DNA"/>
</dbReference>
<evidence type="ECO:0000259" key="1">
    <source>
        <dbReference type="Pfam" id="PF00149"/>
    </source>
</evidence>
<evidence type="ECO:0000313" key="2">
    <source>
        <dbReference type="EMBL" id="ADB57798.1"/>
    </source>
</evidence>
<dbReference type="HOGENOM" id="CLU_041441_5_0_2"/>
<dbReference type="GO" id="GO:0016787">
    <property type="term" value="F:hydrolase activity"/>
    <property type="evidence" value="ECO:0007669"/>
    <property type="project" value="InterPro"/>
</dbReference>
<dbReference type="PANTHER" id="PTHR12905:SF0">
    <property type="entry name" value="CALCINEURIN-LIKE PHOSPHOESTERASE DOMAIN-CONTAINING PROTEIN"/>
    <property type="match status" value="1"/>
</dbReference>
<dbReference type="STRING" id="572546.Arcpr_0734"/>
<reference evidence="2 3" key="1">
    <citation type="journal article" date="2010" name="Stand. Genomic Sci.">
        <title>Complete genome sequence of Archaeoglobus profundus type strain (AV18).</title>
        <authorList>
            <person name="von Jan M."/>
            <person name="Lapidus A."/>
            <person name="Del Rio T.G."/>
            <person name="Copeland A."/>
            <person name="Tice H."/>
            <person name="Cheng J.F."/>
            <person name="Lucas S."/>
            <person name="Chen F."/>
            <person name="Nolan M."/>
            <person name="Goodwin L."/>
            <person name="Han C."/>
            <person name="Pitluck S."/>
            <person name="Liolios K."/>
            <person name="Ivanova N."/>
            <person name="Mavromatis K."/>
            <person name="Ovchinnikova G."/>
            <person name="Chertkov O."/>
            <person name="Pati A."/>
            <person name="Chen A."/>
            <person name="Palaniappan K."/>
            <person name="Land M."/>
            <person name="Hauser L."/>
            <person name="Chang Y.J."/>
            <person name="Jeffries C.D."/>
            <person name="Saunders E."/>
            <person name="Brettin T."/>
            <person name="Detter J.C."/>
            <person name="Chain P."/>
            <person name="Eichinger K."/>
            <person name="Huber H."/>
            <person name="Spring S."/>
            <person name="Rohde M."/>
            <person name="Goker M."/>
            <person name="Wirth R."/>
            <person name="Woyke T."/>
            <person name="Bristow J."/>
            <person name="Eisen J.A."/>
            <person name="Markowitz V."/>
            <person name="Hugenholtz P."/>
            <person name="Kyrpides N.C."/>
            <person name="Klenk H.P."/>
        </authorList>
    </citation>
    <scope>NUCLEOTIDE SEQUENCE [LARGE SCALE GENOMIC DNA]</scope>
    <source>
        <strain evidence="3">DSM 5631 / JCM 9629 / NBRC 100127 / Av18</strain>
    </source>
</reference>
<dbReference type="PaxDb" id="572546-Arcpr_0734"/>
<sequence>MRIVALGDIHNEDVTVPDGDLIVIAGDFTVEGPVEFAKKFLDKIEGRVLAIPGNMDPKGVLDILESRGVSIHRKTVEINGITFFGFGGSSTTPFNTPFEFDDEEIEKHISGFKADVAIFHDTPYGIFDWVGGKSVGSMAVRRWIESVKPKLVFCAHIHEHEGVAKLNDTLIVKIPPANKGRGVIVEFEDFSNVIVRFISLKP</sequence>
<dbReference type="OrthoDB" id="50367at2157"/>
<dbReference type="Pfam" id="PF00149">
    <property type="entry name" value="Metallophos"/>
    <property type="match status" value="1"/>
</dbReference>
<dbReference type="eggNOG" id="arCOG01145">
    <property type="taxonomic scope" value="Archaea"/>
</dbReference>
<dbReference type="Proteomes" id="UP000001901">
    <property type="component" value="Chromosome"/>
</dbReference>
<dbReference type="InterPro" id="IPR029052">
    <property type="entry name" value="Metallo-depent_PP-like"/>
</dbReference>
<dbReference type="SUPFAM" id="SSF56300">
    <property type="entry name" value="Metallo-dependent phosphatases"/>
    <property type="match status" value="1"/>
</dbReference>
<dbReference type="PANTHER" id="PTHR12905">
    <property type="entry name" value="METALLOPHOSPHOESTERASE"/>
    <property type="match status" value="1"/>
</dbReference>
<dbReference type="RefSeq" id="WP_012940134.1">
    <property type="nucleotide sequence ID" value="NC_013741.1"/>
</dbReference>
<dbReference type="InterPro" id="IPR051693">
    <property type="entry name" value="UPF0046_metallophosphoest"/>
</dbReference>
<dbReference type="InterPro" id="IPR004843">
    <property type="entry name" value="Calcineurin-like_PHP"/>
</dbReference>
<feature type="domain" description="Calcineurin-like phosphoesterase" evidence="1">
    <location>
        <begin position="1"/>
        <end position="159"/>
    </location>
</feature>
<dbReference type="GeneID" id="8739394"/>
<dbReference type="Gene3D" id="3.60.21.10">
    <property type="match status" value="1"/>
</dbReference>
<name>D2RHM3_ARCPA</name>